<dbReference type="AlphaFoldDB" id="A0A484KC70"/>
<dbReference type="PANTHER" id="PTHR36384">
    <property type="entry name" value="SAWADEE PROTEIN"/>
    <property type="match status" value="1"/>
</dbReference>
<proteinExistence type="predicted"/>
<dbReference type="Gene3D" id="2.30.30.140">
    <property type="match status" value="1"/>
</dbReference>
<organism evidence="2 3">
    <name type="scientific">Cuscuta campestris</name>
    <dbReference type="NCBI Taxonomy" id="132261"/>
    <lineage>
        <taxon>Eukaryota</taxon>
        <taxon>Viridiplantae</taxon>
        <taxon>Streptophyta</taxon>
        <taxon>Embryophyta</taxon>
        <taxon>Tracheophyta</taxon>
        <taxon>Spermatophyta</taxon>
        <taxon>Magnoliopsida</taxon>
        <taxon>eudicotyledons</taxon>
        <taxon>Gunneridae</taxon>
        <taxon>Pentapetalae</taxon>
        <taxon>asterids</taxon>
        <taxon>lamiids</taxon>
        <taxon>Solanales</taxon>
        <taxon>Convolvulaceae</taxon>
        <taxon>Cuscuteae</taxon>
        <taxon>Cuscuta</taxon>
        <taxon>Cuscuta subgen. Grammica</taxon>
        <taxon>Cuscuta sect. Cleistogrammica</taxon>
    </lineage>
</organism>
<reference evidence="2 3" key="1">
    <citation type="submission" date="2018-04" db="EMBL/GenBank/DDBJ databases">
        <authorList>
            <person name="Vogel A."/>
        </authorList>
    </citation>
    <scope>NUCLEOTIDE SEQUENCE [LARGE SCALE GENOMIC DNA]</scope>
</reference>
<feature type="domain" description="SAWADEE" evidence="1">
    <location>
        <begin position="5"/>
        <end position="143"/>
    </location>
</feature>
<accession>A0A484KC70</accession>
<evidence type="ECO:0000313" key="2">
    <source>
        <dbReference type="EMBL" id="VFQ62115.1"/>
    </source>
</evidence>
<keyword evidence="3" id="KW-1185">Reference proteome</keyword>
<evidence type="ECO:0000259" key="1">
    <source>
        <dbReference type="Pfam" id="PF16719"/>
    </source>
</evidence>
<dbReference type="EMBL" id="OOIL02000218">
    <property type="protein sequence ID" value="VFQ62115.1"/>
    <property type="molecule type" value="Genomic_DNA"/>
</dbReference>
<dbReference type="GO" id="GO:0003682">
    <property type="term" value="F:chromatin binding"/>
    <property type="evidence" value="ECO:0007669"/>
    <property type="project" value="InterPro"/>
</dbReference>
<dbReference type="Proteomes" id="UP000595140">
    <property type="component" value="Unassembled WGS sequence"/>
</dbReference>
<dbReference type="Pfam" id="PF16719">
    <property type="entry name" value="SAWADEE"/>
    <property type="match status" value="1"/>
</dbReference>
<dbReference type="PANTHER" id="PTHR36384:SF1">
    <property type="entry name" value="SAWADEE PROTEIN"/>
    <property type="match status" value="1"/>
</dbReference>
<evidence type="ECO:0000313" key="3">
    <source>
        <dbReference type="Proteomes" id="UP000595140"/>
    </source>
</evidence>
<protein>
    <recommendedName>
        <fullName evidence="1">SAWADEE domain-containing protein</fullName>
    </recommendedName>
</protein>
<dbReference type="OrthoDB" id="1866990at2759"/>
<sequence length="409" mass="46058">MVGKLVLEFRATDDDAWYSVKVHLKGETLSVQFQGIMEIVKFRPSDFDSRDAVERFVRRFRPVSPQLQDTECGKIGRGSVVCAACHAFPSNDMRYFDAVVEAVQRKDHSFVNGEEECQCTFVLSWIHGPKMGHLTSTGISCVCTLKDDGQVDPKVASFLQIVKSKFPVSSRKNSGKEVPARLELGKGGWSQLLTEHKHLSFQDIQNKWNLIYGNSEKKGAGKLSNRESSHQDQDIDLGGEKSNSYFILIGNLERSLSPSSIQAFIERHTGVSPQVYILLSPVWIHFARAVLLVDTKKKHENICNFLVNPDHFIVSTSGRPWVLIESVTRLGMNSQSSLGKLLRKYQENCDGAHLDDKVMLVRLGTEEYAQAKLLGELFMDFVKHEQLLLRRLVAEETAIQAAFPSLHHI</sequence>
<gene>
    <name evidence="2" type="ORF">CCAM_LOCUS3891</name>
</gene>
<name>A0A484KC70_9ASTE</name>
<dbReference type="InterPro" id="IPR032001">
    <property type="entry name" value="SAWADEE_dom"/>
</dbReference>